<organism evidence="1 2">
    <name type="scientific">Cochliobolus heterostrophus (strain C5 / ATCC 48332 / race O)</name>
    <name type="common">Southern corn leaf blight fungus</name>
    <name type="synonym">Bipolaris maydis</name>
    <dbReference type="NCBI Taxonomy" id="701091"/>
    <lineage>
        <taxon>Eukaryota</taxon>
        <taxon>Fungi</taxon>
        <taxon>Dikarya</taxon>
        <taxon>Ascomycota</taxon>
        <taxon>Pezizomycotina</taxon>
        <taxon>Dothideomycetes</taxon>
        <taxon>Pleosporomycetidae</taxon>
        <taxon>Pleosporales</taxon>
        <taxon>Pleosporineae</taxon>
        <taxon>Pleosporaceae</taxon>
        <taxon>Bipolaris</taxon>
    </lineage>
</organism>
<gene>
    <name evidence="1" type="ORF">COCHEDRAFT_1108923</name>
</gene>
<protein>
    <submittedName>
        <fullName evidence="1">Uncharacterized protein</fullName>
    </submittedName>
</protein>
<reference evidence="2" key="2">
    <citation type="journal article" date="2013" name="PLoS Genet.">
        <title>Comparative genome structure, secondary metabolite, and effector coding capacity across Cochliobolus pathogens.</title>
        <authorList>
            <person name="Condon B.J."/>
            <person name="Leng Y."/>
            <person name="Wu D."/>
            <person name="Bushley K.E."/>
            <person name="Ohm R.A."/>
            <person name="Otillar R."/>
            <person name="Martin J."/>
            <person name="Schackwitz W."/>
            <person name="Grimwood J."/>
            <person name="MohdZainudin N."/>
            <person name="Xue C."/>
            <person name="Wang R."/>
            <person name="Manning V.A."/>
            <person name="Dhillon B."/>
            <person name="Tu Z.J."/>
            <person name="Steffenson B.J."/>
            <person name="Salamov A."/>
            <person name="Sun H."/>
            <person name="Lowry S."/>
            <person name="LaButti K."/>
            <person name="Han J."/>
            <person name="Copeland A."/>
            <person name="Lindquist E."/>
            <person name="Barry K."/>
            <person name="Schmutz J."/>
            <person name="Baker S.E."/>
            <person name="Ciuffetti L.M."/>
            <person name="Grigoriev I.V."/>
            <person name="Zhong S."/>
            <person name="Turgeon B.G."/>
        </authorList>
    </citation>
    <scope>NUCLEOTIDE SEQUENCE [LARGE SCALE GENOMIC DNA]</scope>
    <source>
        <strain evidence="2">C5 / ATCC 48332 / race O</strain>
    </source>
</reference>
<name>M2U6V1_COCH5</name>
<dbReference type="Proteomes" id="UP000016936">
    <property type="component" value="Unassembled WGS sequence"/>
</dbReference>
<evidence type="ECO:0000313" key="2">
    <source>
        <dbReference type="Proteomes" id="UP000016936"/>
    </source>
</evidence>
<feature type="non-terminal residue" evidence="1">
    <location>
        <position position="1"/>
    </location>
</feature>
<dbReference type="EMBL" id="KB445579">
    <property type="protein sequence ID" value="EMD89466.1"/>
    <property type="molecule type" value="Genomic_DNA"/>
</dbReference>
<dbReference type="AlphaFoldDB" id="M2U6V1"/>
<accession>M2U6V1</accession>
<reference evidence="1 2" key="1">
    <citation type="journal article" date="2012" name="PLoS Pathog.">
        <title>Diverse lifestyles and strategies of plant pathogenesis encoded in the genomes of eighteen Dothideomycetes fungi.</title>
        <authorList>
            <person name="Ohm R.A."/>
            <person name="Feau N."/>
            <person name="Henrissat B."/>
            <person name="Schoch C.L."/>
            <person name="Horwitz B.A."/>
            <person name="Barry K.W."/>
            <person name="Condon B.J."/>
            <person name="Copeland A.C."/>
            <person name="Dhillon B."/>
            <person name="Glaser F."/>
            <person name="Hesse C.N."/>
            <person name="Kosti I."/>
            <person name="LaButti K."/>
            <person name="Lindquist E.A."/>
            <person name="Lucas S."/>
            <person name="Salamov A.A."/>
            <person name="Bradshaw R.E."/>
            <person name="Ciuffetti L."/>
            <person name="Hamelin R.C."/>
            <person name="Kema G.H.J."/>
            <person name="Lawrence C."/>
            <person name="Scott J.A."/>
            <person name="Spatafora J.W."/>
            <person name="Turgeon B.G."/>
            <person name="de Wit P.J.G.M."/>
            <person name="Zhong S."/>
            <person name="Goodwin S.B."/>
            <person name="Grigoriev I.V."/>
        </authorList>
    </citation>
    <scope>NUCLEOTIDE SEQUENCE [LARGE SCALE GENOMIC DNA]</scope>
    <source>
        <strain evidence="2">C5 / ATCC 48332 / race O</strain>
    </source>
</reference>
<proteinExistence type="predicted"/>
<evidence type="ECO:0000313" key="1">
    <source>
        <dbReference type="EMBL" id="EMD89466.1"/>
    </source>
</evidence>
<sequence>LVESCKKQAHNFWYGVDRITGDVNIDGSPYKAYDAEGRGYRGLSAGDMKAEDREN</sequence>
<dbReference type="HOGENOM" id="CLU_3032206_0_0_1"/>
<keyword evidence="2" id="KW-1185">Reference proteome</keyword>